<dbReference type="PANTHER" id="PTHR47506">
    <property type="entry name" value="TRANSCRIPTIONAL REGULATORY PROTEIN"/>
    <property type="match status" value="1"/>
</dbReference>
<dbReference type="AlphaFoldDB" id="A0A212KJK3"/>
<dbReference type="SUPFAM" id="SSF46689">
    <property type="entry name" value="Homeodomain-like"/>
    <property type="match status" value="1"/>
</dbReference>
<dbReference type="SUPFAM" id="SSF48498">
    <property type="entry name" value="Tetracyclin repressor-like, C-terminal domain"/>
    <property type="match status" value="1"/>
</dbReference>
<dbReference type="InterPro" id="IPR011075">
    <property type="entry name" value="TetR_C"/>
</dbReference>
<keyword evidence="1" id="KW-0805">Transcription regulation</keyword>
<feature type="DNA-binding region" description="H-T-H motif" evidence="4">
    <location>
        <begin position="31"/>
        <end position="50"/>
    </location>
</feature>
<dbReference type="GO" id="GO:0003677">
    <property type="term" value="F:DNA binding"/>
    <property type="evidence" value="ECO:0007669"/>
    <property type="project" value="UniProtKB-UniRule"/>
</dbReference>
<evidence type="ECO:0000259" key="5">
    <source>
        <dbReference type="PROSITE" id="PS50977"/>
    </source>
</evidence>
<dbReference type="Pfam" id="PF16925">
    <property type="entry name" value="TetR_C_13"/>
    <property type="match status" value="1"/>
</dbReference>
<organism evidence="6">
    <name type="scientific">uncultured Alphaproteobacteria bacterium</name>
    <dbReference type="NCBI Taxonomy" id="91750"/>
    <lineage>
        <taxon>Bacteria</taxon>
        <taxon>Pseudomonadati</taxon>
        <taxon>Pseudomonadota</taxon>
        <taxon>Alphaproteobacteria</taxon>
        <taxon>environmental samples</taxon>
    </lineage>
</organism>
<evidence type="ECO:0000256" key="1">
    <source>
        <dbReference type="ARBA" id="ARBA00023015"/>
    </source>
</evidence>
<dbReference type="InterPro" id="IPR001647">
    <property type="entry name" value="HTH_TetR"/>
</dbReference>
<dbReference type="PRINTS" id="PR00455">
    <property type="entry name" value="HTHTETR"/>
</dbReference>
<dbReference type="Pfam" id="PF00440">
    <property type="entry name" value="TetR_N"/>
    <property type="match status" value="1"/>
</dbReference>
<protein>
    <submittedName>
        <fullName evidence="6">Transcriptional regulator, TetR family</fullName>
    </submittedName>
</protein>
<keyword evidence="3" id="KW-0804">Transcription</keyword>
<dbReference type="EMBL" id="FLUO01000002">
    <property type="protein sequence ID" value="SBW11832.1"/>
    <property type="molecule type" value="Genomic_DNA"/>
</dbReference>
<dbReference type="InterPro" id="IPR036271">
    <property type="entry name" value="Tet_transcr_reg_TetR-rel_C_sf"/>
</dbReference>
<dbReference type="InterPro" id="IPR009057">
    <property type="entry name" value="Homeodomain-like_sf"/>
</dbReference>
<dbReference type="PROSITE" id="PS01081">
    <property type="entry name" value="HTH_TETR_1"/>
    <property type="match status" value="1"/>
</dbReference>
<keyword evidence="2 4" id="KW-0238">DNA-binding</keyword>
<evidence type="ECO:0000256" key="3">
    <source>
        <dbReference type="ARBA" id="ARBA00023163"/>
    </source>
</evidence>
<dbReference type="Gene3D" id="1.10.357.10">
    <property type="entry name" value="Tetracycline Repressor, domain 2"/>
    <property type="match status" value="1"/>
</dbReference>
<gene>
    <name evidence="6" type="ORF">KL86APRO_20321</name>
</gene>
<sequence length="199" mass="21735">MAIGRPRAFCAEKALDAALEVFWRKGFDGASLTDLTEAMGINRPSLYGAFGNKEELFRKALDRYVTVKVAYIRHAHEAETAYGVAERLLMGAAEMMTDPSHPVGCLAVKGMATCSAEDGPVREELNKIRDEYEAAMRDRIARAKAAGELPEDADPDDLMRYLTTVVQGMAIQASMGATVEDLRRVAETALKAWPGRPPA</sequence>
<reference evidence="6" key="1">
    <citation type="submission" date="2016-04" db="EMBL/GenBank/DDBJ databases">
        <authorList>
            <person name="Evans L.H."/>
            <person name="Alamgir A."/>
            <person name="Owens N."/>
            <person name="Weber N.D."/>
            <person name="Virtaneva K."/>
            <person name="Barbian K."/>
            <person name="Babar A."/>
            <person name="Rosenke K."/>
        </authorList>
    </citation>
    <scope>NUCLEOTIDE SEQUENCE</scope>
    <source>
        <strain evidence="6">86</strain>
    </source>
</reference>
<proteinExistence type="predicted"/>
<name>A0A212KJK3_9PROT</name>
<feature type="domain" description="HTH tetR-type" evidence="5">
    <location>
        <begin position="8"/>
        <end position="68"/>
    </location>
</feature>
<dbReference type="PROSITE" id="PS50977">
    <property type="entry name" value="HTH_TETR_2"/>
    <property type="match status" value="1"/>
</dbReference>
<dbReference type="PANTHER" id="PTHR47506:SF1">
    <property type="entry name" value="HTH-TYPE TRANSCRIPTIONAL REGULATOR YJDC"/>
    <property type="match status" value="1"/>
</dbReference>
<accession>A0A212KJK3</accession>
<evidence type="ECO:0000256" key="4">
    <source>
        <dbReference type="PROSITE-ProRule" id="PRU00335"/>
    </source>
</evidence>
<dbReference type="InterPro" id="IPR023772">
    <property type="entry name" value="DNA-bd_HTH_TetR-type_CS"/>
</dbReference>
<evidence type="ECO:0000313" key="6">
    <source>
        <dbReference type="EMBL" id="SBW11832.1"/>
    </source>
</evidence>
<evidence type="ECO:0000256" key="2">
    <source>
        <dbReference type="ARBA" id="ARBA00023125"/>
    </source>
</evidence>
<dbReference type="Gene3D" id="1.10.10.60">
    <property type="entry name" value="Homeodomain-like"/>
    <property type="match status" value="1"/>
</dbReference>